<dbReference type="EMBL" id="MHQZ01000028">
    <property type="protein sequence ID" value="OHA13615.1"/>
    <property type="molecule type" value="Genomic_DNA"/>
</dbReference>
<comment type="similarity">
    <text evidence="2">Belongs to the GtrA family.</text>
</comment>
<dbReference type="GO" id="GO:0000271">
    <property type="term" value="P:polysaccharide biosynthetic process"/>
    <property type="evidence" value="ECO:0007669"/>
    <property type="project" value="InterPro"/>
</dbReference>
<comment type="caution">
    <text evidence="8">The sequence shown here is derived from an EMBL/GenBank/DDBJ whole genome shotgun (WGS) entry which is preliminary data.</text>
</comment>
<keyword evidence="3 6" id="KW-0812">Transmembrane</keyword>
<evidence type="ECO:0000256" key="4">
    <source>
        <dbReference type="ARBA" id="ARBA00022989"/>
    </source>
</evidence>
<feature type="domain" description="GtrA/DPMS transmembrane" evidence="7">
    <location>
        <begin position="66"/>
        <end position="193"/>
    </location>
</feature>
<feature type="transmembrane region" description="Helical" evidence="6">
    <location>
        <begin position="128"/>
        <end position="151"/>
    </location>
</feature>
<dbReference type="GO" id="GO:0005886">
    <property type="term" value="C:plasma membrane"/>
    <property type="evidence" value="ECO:0007669"/>
    <property type="project" value="TreeGrafter"/>
</dbReference>
<gene>
    <name evidence="8" type="ORF">A2909_00755</name>
</gene>
<feature type="transmembrane region" description="Helical" evidence="6">
    <location>
        <begin position="171"/>
        <end position="192"/>
    </location>
</feature>
<dbReference type="Proteomes" id="UP000178302">
    <property type="component" value="Unassembled WGS sequence"/>
</dbReference>
<evidence type="ECO:0000256" key="6">
    <source>
        <dbReference type="SAM" id="Phobius"/>
    </source>
</evidence>
<dbReference type="PANTHER" id="PTHR38459">
    <property type="entry name" value="PROPHAGE BACTOPRENOL-LINKED GLUCOSE TRANSLOCASE HOMOLOG"/>
    <property type="match status" value="1"/>
</dbReference>
<dbReference type="InterPro" id="IPR051401">
    <property type="entry name" value="GtrA_CellWall_Glycosyl"/>
</dbReference>
<evidence type="ECO:0000256" key="2">
    <source>
        <dbReference type="ARBA" id="ARBA00009399"/>
    </source>
</evidence>
<keyword evidence="5 6" id="KW-0472">Membrane</keyword>
<feature type="transmembrane region" description="Helical" evidence="6">
    <location>
        <begin position="5"/>
        <end position="25"/>
    </location>
</feature>
<protein>
    <recommendedName>
        <fullName evidence="7">GtrA/DPMS transmembrane domain-containing protein</fullName>
    </recommendedName>
</protein>
<evidence type="ECO:0000313" key="9">
    <source>
        <dbReference type="Proteomes" id="UP000178302"/>
    </source>
</evidence>
<dbReference type="Pfam" id="PF04138">
    <property type="entry name" value="GtrA_DPMS_TM"/>
    <property type="match status" value="1"/>
</dbReference>
<feature type="transmembrane region" description="Helical" evidence="6">
    <location>
        <begin position="96"/>
        <end position="116"/>
    </location>
</feature>
<evidence type="ECO:0000313" key="8">
    <source>
        <dbReference type="EMBL" id="OHA13615.1"/>
    </source>
</evidence>
<feature type="transmembrane region" description="Helical" evidence="6">
    <location>
        <begin position="31"/>
        <end position="54"/>
    </location>
</feature>
<dbReference type="InterPro" id="IPR007267">
    <property type="entry name" value="GtrA_DPMS_TM"/>
</dbReference>
<evidence type="ECO:0000256" key="3">
    <source>
        <dbReference type="ARBA" id="ARBA00022692"/>
    </source>
</evidence>
<name>A0A1G2LPS9_9BACT</name>
<comment type="subcellular location">
    <subcellularLocation>
        <location evidence="1">Membrane</location>
        <topology evidence="1">Multi-pass membrane protein</topology>
    </subcellularLocation>
</comment>
<feature type="transmembrane region" description="Helical" evidence="6">
    <location>
        <begin position="66"/>
        <end position="90"/>
    </location>
</feature>
<organism evidence="8 9">
    <name type="scientific">Candidatus Tagabacteria bacterium RIFCSPLOWO2_01_FULL_39_11</name>
    <dbReference type="NCBI Taxonomy" id="1802295"/>
    <lineage>
        <taxon>Bacteria</taxon>
        <taxon>Candidatus Tagaibacteriota</taxon>
    </lineage>
</organism>
<reference evidence="8 9" key="1">
    <citation type="journal article" date="2016" name="Nat. Commun.">
        <title>Thousands of microbial genomes shed light on interconnected biogeochemical processes in an aquifer system.</title>
        <authorList>
            <person name="Anantharaman K."/>
            <person name="Brown C.T."/>
            <person name="Hug L.A."/>
            <person name="Sharon I."/>
            <person name="Castelle C.J."/>
            <person name="Probst A.J."/>
            <person name="Thomas B.C."/>
            <person name="Singh A."/>
            <person name="Wilkins M.J."/>
            <person name="Karaoz U."/>
            <person name="Brodie E.L."/>
            <person name="Williams K.H."/>
            <person name="Hubbard S.S."/>
            <person name="Banfield J.F."/>
        </authorList>
    </citation>
    <scope>NUCLEOTIDE SEQUENCE [LARGE SCALE GENOMIC DNA]</scope>
</reference>
<dbReference type="PANTHER" id="PTHR38459:SF1">
    <property type="entry name" value="PROPHAGE BACTOPRENOL-LINKED GLUCOSE TRANSLOCASE HOMOLOG"/>
    <property type="match status" value="1"/>
</dbReference>
<accession>A0A1G2LPS9</accession>
<sequence length="202" mass="22712">MKDYILSIIAGFATGVFFIFVVLNLELKTPYIKIILPVVIPIAWILVILIGRYFKESFSWAYQFSKFFVVGFLNFSIDFGILNLGSILTGVYSGKWLIPINLISSTVAIINSFLWNRYWTFSRKGKPVFREVLVFVGVTLVGTVLNTIIVYGTTTFIPLYDGLTPALLENAAKVLASAITLAWNFVGYRLIVFKQPALDSSR</sequence>
<evidence type="ECO:0000259" key="7">
    <source>
        <dbReference type="Pfam" id="PF04138"/>
    </source>
</evidence>
<keyword evidence="4 6" id="KW-1133">Transmembrane helix</keyword>
<evidence type="ECO:0000256" key="1">
    <source>
        <dbReference type="ARBA" id="ARBA00004141"/>
    </source>
</evidence>
<proteinExistence type="inferred from homology"/>
<evidence type="ECO:0000256" key="5">
    <source>
        <dbReference type="ARBA" id="ARBA00023136"/>
    </source>
</evidence>
<dbReference type="AlphaFoldDB" id="A0A1G2LPS9"/>